<evidence type="ECO:0000256" key="5">
    <source>
        <dbReference type="ARBA" id="ARBA00023136"/>
    </source>
</evidence>
<keyword evidence="3 7" id="KW-0812">Transmembrane</keyword>
<evidence type="ECO:0000256" key="2">
    <source>
        <dbReference type="ARBA" id="ARBA00010487"/>
    </source>
</evidence>
<feature type="transmembrane region" description="Helical" evidence="7">
    <location>
        <begin position="503"/>
        <end position="520"/>
    </location>
</feature>
<feature type="transmembrane region" description="Helical" evidence="7">
    <location>
        <begin position="135"/>
        <end position="156"/>
    </location>
</feature>
<dbReference type="PANTHER" id="PTHR21355:SF0">
    <property type="entry name" value="G-PROTEIN COUPLED RECEPTOR-ASSOCIATED PROTEIN LMBRD2"/>
    <property type="match status" value="1"/>
</dbReference>
<feature type="transmembrane region" description="Helical" evidence="7">
    <location>
        <begin position="168"/>
        <end position="188"/>
    </location>
</feature>
<dbReference type="RefSeq" id="XP_046121925.1">
    <property type="nucleotide sequence ID" value="XM_046266410.1"/>
</dbReference>
<evidence type="ECO:0000256" key="4">
    <source>
        <dbReference type="ARBA" id="ARBA00022989"/>
    </source>
</evidence>
<comment type="caution">
    <text evidence="8">The sequence shown here is derived from an EMBL/GenBank/DDBJ whole genome shotgun (WGS) entry which is preliminary data.</text>
</comment>
<dbReference type="OrthoDB" id="203099at2759"/>
<feature type="transmembrane region" description="Helical" evidence="7">
    <location>
        <begin position="451"/>
        <end position="470"/>
    </location>
</feature>
<gene>
    <name evidence="8" type="ORF">F5Z01DRAFT_701360</name>
</gene>
<dbReference type="Pfam" id="PF04791">
    <property type="entry name" value="LMBR1"/>
    <property type="match status" value="1"/>
</dbReference>
<feature type="region of interest" description="Disordered" evidence="6">
    <location>
        <begin position="649"/>
        <end position="703"/>
    </location>
</feature>
<comment type="subcellular location">
    <subcellularLocation>
        <location evidence="1">Membrane</location>
        <topology evidence="1">Multi-pass membrane protein</topology>
    </subcellularLocation>
</comment>
<dbReference type="PANTHER" id="PTHR21355">
    <property type="entry name" value="G-PROTEIN COUPLED RECEPTOR-ASSOCIATED PROTEIN LMBRD2"/>
    <property type="match status" value="1"/>
</dbReference>
<name>A0A9P8CV61_9HYPO</name>
<feature type="region of interest" description="Disordered" evidence="6">
    <location>
        <begin position="573"/>
        <end position="631"/>
    </location>
</feature>
<accession>A0A9P8CV61</accession>
<evidence type="ECO:0000256" key="6">
    <source>
        <dbReference type="SAM" id="MobiDB-lite"/>
    </source>
</evidence>
<evidence type="ECO:0000256" key="1">
    <source>
        <dbReference type="ARBA" id="ARBA00004141"/>
    </source>
</evidence>
<feature type="transmembrane region" description="Helical" evidence="7">
    <location>
        <begin position="44"/>
        <end position="65"/>
    </location>
</feature>
<dbReference type="EMBL" id="MU251244">
    <property type="protein sequence ID" value="KAG9258001.1"/>
    <property type="molecule type" value="Genomic_DNA"/>
</dbReference>
<dbReference type="AlphaFoldDB" id="A0A9P8CV61"/>
<evidence type="ECO:0000256" key="3">
    <source>
        <dbReference type="ARBA" id="ARBA00022692"/>
    </source>
</evidence>
<dbReference type="GeneID" id="70297313"/>
<evidence type="ECO:0000313" key="8">
    <source>
        <dbReference type="EMBL" id="KAG9258001.1"/>
    </source>
</evidence>
<evidence type="ECO:0000256" key="7">
    <source>
        <dbReference type="SAM" id="Phobius"/>
    </source>
</evidence>
<feature type="transmembrane region" description="Helical" evidence="7">
    <location>
        <begin position="409"/>
        <end position="430"/>
    </location>
</feature>
<keyword evidence="5 7" id="KW-0472">Membrane</keyword>
<reference evidence="8" key="1">
    <citation type="journal article" date="2021" name="IMA Fungus">
        <title>Genomic characterization of three marine fungi, including Emericellopsis atlantica sp. nov. with signatures of a generalist lifestyle and marine biomass degradation.</title>
        <authorList>
            <person name="Hagestad O.C."/>
            <person name="Hou L."/>
            <person name="Andersen J.H."/>
            <person name="Hansen E.H."/>
            <person name="Altermark B."/>
            <person name="Li C."/>
            <person name="Kuhnert E."/>
            <person name="Cox R.J."/>
            <person name="Crous P.W."/>
            <person name="Spatafora J.W."/>
            <person name="Lail K."/>
            <person name="Amirebrahimi M."/>
            <person name="Lipzen A."/>
            <person name="Pangilinan J."/>
            <person name="Andreopoulos W."/>
            <person name="Hayes R.D."/>
            <person name="Ng V."/>
            <person name="Grigoriev I.V."/>
            <person name="Jackson S.A."/>
            <person name="Sutton T.D.S."/>
            <person name="Dobson A.D.W."/>
            <person name="Rama T."/>
        </authorList>
    </citation>
    <scope>NUCLEOTIDE SEQUENCE</scope>
    <source>
        <strain evidence="8">TS7</strain>
    </source>
</reference>
<evidence type="ECO:0000313" key="9">
    <source>
        <dbReference type="Proteomes" id="UP000887229"/>
    </source>
</evidence>
<proteinExistence type="inferred from homology"/>
<dbReference type="InterPro" id="IPR006876">
    <property type="entry name" value="LMBR1-like_membr_prot"/>
</dbReference>
<dbReference type="Proteomes" id="UP000887229">
    <property type="component" value="Unassembled WGS sequence"/>
</dbReference>
<feature type="compositionally biased region" description="Polar residues" evidence="6">
    <location>
        <begin position="610"/>
        <end position="624"/>
    </location>
</feature>
<sequence>MLEITSKSSPIGSTIFALCALLVISLVVLGILRHYLPLRSTPAFYLVPIFFALWLPSVVVVLVPIDLASSAITDDDASRGMWLPERAILVSWRITYWLTFVLTWFLLPILAEYSDSGYREPSAKLAYSLRSNAQFMGMVLLASLLGLIYVVISYGFNFASLKGLVMALGYVYGLVLAIYLMGHGLVSIPRRLIRNASITGRLRRLQTKAPRLYERMQDSLVNLEELEYQVSELSRRKVGSAADFRDWIEELQEMADVGEHHAPPTTIDPTSNRIIPTVITEKYLADLTRNLMRARHTRSRYVSQWNHMIQEAAETQAIIDSAASKKLDFGDADPHAGLWERTRILTPYTRHMLHFQVLPYAHVLLGLFLAASSACIVWSEVIKVAFPRLSVIRFTVIHHWSKDKAEVGFAGQCIASFWICYMCAAALITMTEVKTWRGRALVKRNTAYESAFWYALQVAKLTVPISYNFMTFLVRRVYTKTVFYKFFGESIDLTPLGRWFDDLLPVFVLLPVVATLFGVYGKIKRIFVGLDVVEDEEENLSAFGTGTWREGRDLIERELRGNTTGRRQDAFTRLASATGNPSHSAPVLSIPSARRQGTSPARSPVRPALASNSNNGRAGQSSRTSRLEEPEDDNIFAIIGHRMKNTIDTIDTPRWMQDFKKPKWMGGNDDAESGPQPQERPGGGERNNSDIRRWFGGDSGIRL</sequence>
<feature type="transmembrane region" description="Helical" evidence="7">
    <location>
        <begin position="12"/>
        <end position="32"/>
    </location>
</feature>
<feature type="transmembrane region" description="Helical" evidence="7">
    <location>
        <begin position="94"/>
        <end position="114"/>
    </location>
</feature>
<dbReference type="GO" id="GO:0016020">
    <property type="term" value="C:membrane"/>
    <property type="evidence" value="ECO:0007669"/>
    <property type="project" value="UniProtKB-SubCell"/>
</dbReference>
<keyword evidence="4 7" id="KW-1133">Transmembrane helix</keyword>
<comment type="similarity">
    <text evidence="2">Belongs to the LIMR family.</text>
</comment>
<protein>
    <submittedName>
        <fullName evidence="8">LMBR1-like membrane protein-domain-containing protein</fullName>
    </submittedName>
</protein>
<organism evidence="8 9">
    <name type="scientific">Emericellopsis atlantica</name>
    <dbReference type="NCBI Taxonomy" id="2614577"/>
    <lineage>
        <taxon>Eukaryota</taxon>
        <taxon>Fungi</taxon>
        <taxon>Dikarya</taxon>
        <taxon>Ascomycota</taxon>
        <taxon>Pezizomycotina</taxon>
        <taxon>Sordariomycetes</taxon>
        <taxon>Hypocreomycetidae</taxon>
        <taxon>Hypocreales</taxon>
        <taxon>Bionectriaceae</taxon>
        <taxon>Emericellopsis</taxon>
    </lineage>
</organism>
<keyword evidence="9" id="KW-1185">Reference proteome</keyword>
<dbReference type="InterPro" id="IPR051584">
    <property type="entry name" value="GPCR-associated_LMBR1"/>
</dbReference>
<feature type="transmembrane region" description="Helical" evidence="7">
    <location>
        <begin position="357"/>
        <end position="379"/>
    </location>
</feature>